<reference evidence="15 16" key="1">
    <citation type="submission" date="2018-05" db="EMBL/GenBank/DDBJ databases">
        <title>Genomic Encyclopedia of Type Strains, Phase IV (KMG-IV): sequencing the most valuable type-strain genomes for metagenomic binning, comparative biology and taxonomic classification.</title>
        <authorList>
            <person name="Goeker M."/>
        </authorList>
    </citation>
    <scope>NUCLEOTIDE SEQUENCE [LARGE SCALE GENOMIC DNA]</scope>
    <source>
        <strain evidence="15 16">JC118</strain>
    </source>
</reference>
<dbReference type="STRING" id="1034346.GCA_000313565_01423"/>
<dbReference type="GO" id="GO:0032299">
    <property type="term" value="C:ribonuclease H2 complex"/>
    <property type="evidence" value="ECO:0007669"/>
    <property type="project" value="TreeGrafter"/>
</dbReference>
<evidence type="ECO:0000313" key="16">
    <source>
        <dbReference type="Proteomes" id="UP000247612"/>
    </source>
</evidence>
<evidence type="ECO:0000259" key="14">
    <source>
        <dbReference type="PROSITE" id="PS51975"/>
    </source>
</evidence>
<name>A0A318KIB8_9FIRM</name>
<dbReference type="Gene3D" id="3.30.420.10">
    <property type="entry name" value="Ribonuclease H-like superfamily/Ribonuclease H"/>
    <property type="match status" value="1"/>
</dbReference>
<organism evidence="15 16">
    <name type="scientific">Dielma fastidiosa</name>
    <dbReference type="NCBI Taxonomy" id="1034346"/>
    <lineage>
        <taxon>Bacteria</taxon>
        <taxon>Bacillati</taxon>
        <taxon>Bacillota</taxon>
        <taxon>Erysipelotrichia</taxon>
        <taxon>Erysipelotrichales</taxon>
        <taxon>Erysipelotrichaceae</taxon>
        <taxon>Dielma</taxon>
    </lineage>
</organism>
<dbReference type="OrthoDB" id="9803420at2"/>
<feature type="binding site" evidence="12">
    <location>
        <position position="24"/>
    </location>
    <ligand>
        <name>a divalent metal cation</name>
        <dbReference type="ChEBI" id="CHEBI:60240"/>
    </ligand>
</feature>
<evidence type="ECO:0000256" key="8">
    <source>
        <dbReference type="ARBA" id="ARBA00022723"/>
    </source>
</evidence>
<dbReference type="SUPFAM" id="SSF53098">
    <property type="entry name" value="Ribonuclease H-like"/>
    <property type="match status" value="1"/>
</dbReference>
<keyword evidence="9 12" id="KW-0255">Endonuclease</keyword>
<dbReference type="PANTHER" id="PTHR10954:SF18">
    <property type="entry name" value="RIBONUCLEASE HII"/>
    <property type="match status" value="1"/>
</dbReference>
<keyword evidence="16" id="KW-1185">Reference proteome</keyword>
<evidence type="ECO:0000256" key="3">
    <source>
        <dbReference type="ARBA" id="ARBA00004065"/>
    </source>
</evidence>
<dbReference type="GO" id="GO:0003723">
    <property type="term" value="F:RNA binding"/>
    <property type="evidence" value="ECO:0007669"/>
    <property type="project" value="UniProtKB-UniRule"/>
</dbReference>
<sequence>MKPANEYEKAWWQQGRHAIVGIDEAGRGPIAGPLVVAAVRFPADFDHEEIYDSKKLSEKKRRLLFKEIIKLADEYHILIIDTKTVDELNIYRATQKAMEDLVLMFKQCDGVLTDAMPLKVCPCEYIPIIKGDQKSVSIAAASILAKVTRDGIMSGYDVLYPEYGFAKHKGYPTKAHIEAMHQYGVIDKIYRYSYGPVKAMDQLQFDI</sequence>
<dbReference type="GO" id="GO:0006298">
    <property type="term" value="P:mismatch repair"/>
    <property type="evidence" value="ECO:0007669"/>
    <property type="project" value="TreeGrafter"/>
</dbReference>
<dbReference type="InterPro" id="IPR022898">
    <property type="entry name" value="RNase_HII"/>
</dbReference>
<keyword evidence="10 12" id="KW-0378">Hydrolase</keyword>
<comment type="function">
    <text evidence="3 13">Endonuclease that specifically degrades the RNA of RNA-DNA hybrids.</text>
</comment>
<dbReference type="CDD" id="cd07182">
    <property type="entry name" value="RNase_HII_bacteria_HII_like"/>
    <property type="match status" value="1"/>
</dbReference>
<evidence type="ECO:0000256" key="12">
    <source>
        <dbReference type="PROSITE-ProRule" id="PRU01319"/>
    </source>
</evidence>
<evidence type="ECO:0000313" key="15">
    <source>
        <dbReference type="EMBL" id="PXX77591.1"/>
    </source>
</evidence>
<dbReference type="GO" id="GO:0046872">
    <property type="term" value="F:metal ion binding"/>
    <property type="evidence" value="ECO:0007669"/>
    <property type="project" value="UniProtKB-KW"/>
</dbReference>
<evidence type="ECO:0000256" key="2">
    <source>
        <dbReference type="ARBA" id="ARBA00001946"/>
    </source>
</evidence>
<keyword evidence="7 12" id="KW-0540">Nuclease</keyword>
<dbReference type="InterPro" id="IPR024567">
    <property type="entry name" value="RNase_HII/HIII_dom"/>
</dbReference>
<comment type="catalytic activity">
    <reaction evidence="1 12 13">
        <text>Endonucleolytic cleavage to 5'-phosphomonoester.</text>
        <dbReference type="EC" id="3.1.26.4"/>
    </reaction>
</comment>
<dbReference type="PROSITE" id="PS51975">
    <property type="entry name" value="RNASE_H_2"/>
    <property type="match status" value="1"/>
</dbReference>
<evidence type="ECO:0000256" key="7">
    <source>
        <dbReference type="ARBA" id="ARBA00022722"/>
    </source>
</evidence>
<dbReference type="GO" id="GO:0005737">
    <property type="term" value="C:cytoplasm"/>
    <property type="evidence" value="ECO:0007669"/>
    <property type="project" value="UniProtKB-SubCell"/>
</dbReference>
<dbReference type="NCBIfam" id="NF000595">
    <property type="entry name" value="PRK00015.1-3"/>
    <property type="match status" value="1"/>
</dbReference>
<accession>A0A318KIB8</accession>
<evidence type="ECO:0000256" key="6">
    <source>
        <dbReference type="ARBA" id="ARBA00022490"/>
    </source>
</evidence>
<dbReference type="Pfam" id="PF01351">
    <property type="entry name" value="RNase_HII"/>
    <property type="match status" value="1"/>
</dbReference>
<evidence type="ECO:0000256" key="11">
    <source>
        <dbReference type="ARBA" id="ARBA00023211"/>
    </source>
</evidence>
<dbReference type="InterPro" id="IPR036397">
    <property type="entry name" value="RNaseH_sf"/>
</dbReference>
<dbReference type="GO" id="GO:0004523">
    <property type="term" value="F:RNA-DNA hybrid ribonuclease activity"/>
    <property type="evidence" value="ECO:0007669"/>
    <property type="project" value="UniProtKB-UniRule"/>
</dbReference>
<protein>
    <recommendedName>
        <fullName evidence="13">Ribonuclease</fullName>
        <ecNumber evidence="13">3.1.26.4</ecNumber>
    </recommendedName>
</protein>
<comment type="subcellular location">
    <subcellularLocation>
        <location evidence="4">Cytoplasm</location>
    </subcellularLocation>
</comment>
<feature type="domain" description="RNase H type-2" evidence="14">
    <location>
        <begin position="17"/>
        <end position="206"/>
    </location>
</feature>
<comment type="cofactor">
    <cofactor evidence="12">
        <name>Mn(2+)</name>
        <dbReference type="ChEBI" id="CHEBI:29035"/>
    </cofactor>
    <cofactor evidence="12">
        <name>Mg(2+)</name>
        <dbReference type="ChEBI" id="CHEBI:18420"/>
    </cofactor>
    <text evidence="12">Manganese or magnesium. Binds 1 divalent metal ion per monomer in the absence of substrate. May bind a second metal ion after substrate binding.</text>
</comment>
<dbReference type="GO" id="GO:0043137">
    <property type="term" value="P:DNA replication, removal of RNA primer"/>
    <property type="evidence" value="ECO:0007669"/>
    <property type="project" value="TreeGrafter"/>
</dbReference>
<keyword evidence="6" id="KW-0963">Cytoplasm</keyword>
<dbReference type="AlphaFoldDB" id="A0A318KIB8"/>
<evidence type="ECO:0000256" key="10">
    <source>
        <dbReference type="ARBA" id="ARBA00022801"/>
    </source>
</evidence>
<gene>
    <name evidence="15" type="ORF">DES51_110145</name>
</gene>
<dbReference type="GeneID" id="94439390"/>
<keyword evidence="8 12" id="KW-0479">Metal-binding</keyword>
<dbReference type="EMBL" id="QJKH01000010">
    <property type="protein sequence ID" value="PXX77591.1"/>
    <property type="molecule type" value="Genomic_DNA"/>
</dbReference>
<dbReference type="Proteomes" id="UP000247612">
    <property type="component" value="Unassembled WGS sequence"/>
</dbReference>
<comment type="caution">
    <text evidence="15">The sequence shown here is derived from an EMBL/GenBank/DDBJ whole genome shotgun (WGS) entry which is preliminary data.</text>
</comment>
<comment type="similarity">
    <text evidence="5 13">Belongs to the RNase HII family.</text>
</comment>
<proteinExistence type="inferred from homology"/>
<evidence type="ECO:0000256" key="13">
    <source>
        <dbReference type="RuleBase" id="RU003515"/>
    </source>
</evidence>
<dbReference type="RefSeq" id="WP_022937726.1">
    <property type="nucleotide sequence ID" value="NZ_CABKRQ010000003.1"/>
</dbReference>
<evidence type="ECO:0000256" key="5">
    <source>
        <dbReference type="ARBA" id="ARBA00007383"/>
    </source>
</evidence>
<feature type="binding site" evidence="12">
    <location>
        <position position="114"/>
    </location>
    <ligand>
        <name>a divalent metal cation</name>
        <dbReference type="ChEBI" id="CHEBI:60240"/>
    </ligand>
</feature>
<dbReference type="EC" id="3.1.26.4" evidence="13"/>
<dbReference type="InterPro" id="IPR001352">
    <property type="entry name" value="RNase_HII/HIII"/>
</dbReference>
<keyword evidence="11" id="KW-0464">Manganese</keyword>
<evidence type="ECO:0000256" key="4">
    <source>
        <dbReference type="ARBA" id="ARBA00004496"/>
    </source>
</evidence>
<evidence type="ECO:0000256" key="1">
    <source>
        <dbReference type="ARBA" id="ARBA00000077"/>
    </source>
</evidence>
<dbReference type="PANTHER" id="PTHR10954">
    <property type="entry name" value="RIBONUCLEASE H2 SUBUNIT A"/>
    <property type="match status" value="1"/>
</dbReference>
<comment type="cofactor">
    <cofactor evidence="2">
        <name>Mg(2+)</name>
        <dbReference type="ChEBI" id="CHEBI:18420"/>
    </cofactor>
</comment>
<feature type="binding site" evidence="12">
    <location>
        <position position="23"/>
    </location>
    <ligand>
        <name>a divalent metal cation</name>
        <dbReference type="ChEBI" id="CHEBI:60240"/>
    </ligand>
</feature>
<evidence type="ECO:0000256" key="9">
    <source>
        <dbReference type="ARBA" id="ARBA00022759"/>
    </source>
</evidence>
<dbReference type="InterPro" id="IPR012337">
    <property type="entry name" value="RNaseH-like_sf"/>
</dbReference>